<dbReference type="InterPro" id="IPR050454">
    <property type="entry name" value="RTT106/SSRP1_HistChap/FACT"/>
</dbReference>
<evidence type="ECO:0000313" key="6">
    <source>
        <dbReference type="EMBL" id="KAK1015081.1"/>
    </source>
</evidence>
<comment type="similarity">
    <text evidence="1">Belongs to the RTT106 family.</text>
</comment>
<feature type="region of interest" description="Disordered" evidence="4">
    <location>
        <begin position="78"/>
        <end position="100"/>
    </location>
</feature>
<comment type="function">
    <text evidence="2">Histones H3 and H4 chaperone involved in the nucleosome formation and heterochromatin silencing. Required for the deposition of H3K56ac-carrying H3-H4 complex onto newly-replicated DNA. Plays a role in the transcriptional regulation of the cell-cycle dependent histone genes by creating a repressive structure at the core histone gene promoter.</text>
</comment>
<reference evidence="6" key="1">
    <citation type="submission" date="2023-06" db="EMBL/GenBank/DDBJ databases">
        <title>Black Yeasts Isolated from many extreme environments.</title>
        <authorList>
            <person name="Coleine C."/>
            <person name="Stajich J.E."/>
            <person name="Selbmann L."/>
        </authorList>
    </citation>
    <scope>NUCLEOTIDE SEQUENCE</scope>
    <source>
        <strain evidence="6">CCFEE 5200</strain>
    </source>
</reference>
<comment type="subunit">
    <text evidence="3">Interacts with histones H3 and H4.</text>
</comment>
<dbReference type="Gene3D" id="2.30.29.120">
    <property type="match status" value="1"/>
</dbReference>
<evidence type="ECO:0000259" key="5">
    <source>
        <dbReference type="SMART" id="SM01287"/>
    </source>
</evidence>
<dbReference type="AlphaFoldDB" id="A0AAN6R2A7"/>
<gene>
    <name evidence="6" type="ORF">LTR91_000883</name>
</gene>
<keyword evidence="7" id="KW-1185">Reference proteome</keyword>
<evidence type="ECO:0000256" key="4">
    <source>
        <dbReference type="SAM" id="MobiDB-lite"/>
    </source>
</evidence>
<dbReference type="PANTHER" id="PTHR45849">
    <property type="entry name" value="FACT COMPLEX SUBUNIT SSRP1"/>
    <property type="match status" value="1"/>
</dbReference>
<dbReference type="InterPro" id="IPR013719">
    <property type="entry name" value="RTT106/SPT16-like_middle_dom"/>
</dbReference>
<dbReference type="GO" id="GO:0042393">
    <property type="term" value="F:histone binding"/>
    <property type="evidence" value="ECO:0007669"/>
    <property type="project" value="TreeGrafter"/>
</dbReference>
<protein>
    <recommendedName>
        <fullName evidence="5">Histone chaperone RTT106/FACT complex subunit SPT16-like middle domain-containing protein</fullName>
    </recommendedName>
</protein>
<evidence type="ECO:0000256" key="1">
    <source>
        <dbReference type="ARBA" id="ARBA00006159"/>
    </source>
</evidence>
<organism evidence="6 7">
    <name type="scientific">Friedmanniomyces endolithicus</name>
    <dbReference type="NCBI Taxonomy" id="329885"/>
    <lineage>
        <taxon>Eukaryota</taxon>
        <taxon>Fungi</taxon>
        <taxon>Dikarya</taxon>
        <taxon>Ascomycota</taxon>
        <taxon>Pezizomycotina</taxon>
        <taxon>Dothideomycetes</taxon>
        <taxon>Dothideomycetidae</taxon>
        <taxon>Mycosphaerellales</taxon>
        <taxon>Teratosphaeriaceae</taxon>
        <taxon>Friedmanniomyces</taxon>
    </lineage>
</organism>
<feature type="compositionally biased region" description="Gly residues" evidence="4">
    <location>
        <begin position="399"/>
        <end position="409"/>
    </location>
</feature>
<dbReference type="Pfam" id="PF08512">
    <property type="entry name" value="Rttp106-like_middle"/>
    <property type="match status" value="1"/>
</dbReference>
<dbReference type="InterPro" id="IPR011993">
    <property type="entry name" value="PH-like_dom_sf"/>
</dbReference>
<feature type="region of interest" description="Disordered" evidence="4">
    <location>
        <begin position="392"/>
        <end position="466"/>
    </location>
</feature>
<evidence type="ECO:0000313" key="7">
    <source>
        <dbReference type="Proteomes" id="UP001175353"/>
    </source>
</evidence>
<evidence type="ECO:0000256" key="3">
    <source>
        <dbReference type="ARBA" id="ARBA00038654"/>
    </source>
</evidence>
<dbReference type="SUPFAM" id="SSF50729">
    <property type="entry name" value="PH domain-like"/>
    <property type="match status" value="1"/>
</dbReference>
<name>A0AAN6R2A7_9PEZI</name>
<sequence length="466" mass="50523">MQDLCFHTTALPTTKKKKQCTLKIPRISGDMTGNTLAIEAAFPPEIATRIIHAIGRYPDLQPLFQDIARHASATKSISIPANSKKRKLEDSVPAPSAHTNGIHVPVGISNPTVAYECKDVSFQVPARKKLKLQLVADANDKTRQEIRLQNQQSKAVDYSLPVEQIDQVFCLPVPEKQQRQWNFVIFPKPGATTANGVPCEQVVFTMSEVAATGATPSGQNITAQDTFITVTERELNALLQPQGKHVVTPNAAEFVSSIPQPHRKGEKAYHVKAHRGSKDGYLFLLPNGIVSGFRKPLAFFPFATIEAISYTSVLQRTFNLVITSREPPTAAAAAAAQEGNESETKDVEFSMIDQADFAGIDGYVKRHGLNDASMAGERRAKAYNVNKVRKEGSVSGAAEVGGGVGGEGDGLTELQRAELQLQDAEDEEEEDYVESGGESDGEGEEDSEGEDAEEGGGDEMEEDEDE</sequence>
<feature type="compositionally biased region" description="Acidic residues" evidence="4">
    <location>
        <begin position="423"/>
        <end position="466"/>
    </location>
</feature>
<dbReference type="GO" id="GO:0031491">
    <property type="term" value="F:nucleosome binding"/>
    <property type="evidence" value="ECO:0007669"/>
    <property type="project" value="TreeGrafter"/>
</dbReference>
<accession>A0AAN6R2A7</accession>
<dbReference type="Gene3D" id="2.30.29.30">
    <property type="entry name" value="Pleckstrin-homology domain (PH domain)/Phosphotyrosine-binding domain (PTB)"/>
    <property type="match status" value="1"/>
</dbReference>
<dbReference type="Proteomes" id="UP001175353">
    <property type="component" value="Unassembled WGS sequence"/>
</dbReference>
<feature type="domain" description="Histone chaperone RTT106/FACT complex subunit SPT16-like middle" evidence="5">
    <location>
        <begin position="268"/>
        <end position="374"/>
    </location>
</feature>
<dbReference type="EMBL" id="JAUJLE010000003">
    <property type="protein sequence ID" value="KAK1015081.1"/>
    <property type="molecule type" value="Genomic_DNA"/>
</dbReference>
<proteinExistence type="inferred from homology"/>
<evidence type="ECO:0000256" key="2">
    <source>
        <dbReference type="ARBA" id="ARBA00037550"/>
    </source>
</evidence>
<dbReference type="PANTHER" id="PTHR45849:SF3">
    <property type="entry name" value="HISTONE CHAPERONE RTT106"/>
    <property type="match status" value="1"/>
</dbReference>
<dbReference type="SMART" id="SM01287">
    <property type="entry name" value="Rtt106"/>
    <property type="match status" value="1"/>
</dbReference>
<comment type="caution">
    <text evidence="6">The sequence shown here is derived from an EMBL/GenBank/DDBJ whole genome shotgun (WGS) entry which is preliminary data.</text>
</comment>